<evidence type="ECO:0000256" key="3">
    <source>
        <dbReference type="ARBA" id="ARBA00023157"/>
    </source>
</evidence>
<protein>
    <submittedName>
        <fullName evidence="7">TIL domain-containing protein</fullName>
    </submittedName>
</protein>
<dbReference type="GO" id="GO:0004867">
    <property type="term" value="F:serine-type endopeptidase inhibitor activity"/>
    <property type="evidence" value="ECO:0007669"/>
    <property type="project" value="UniProtKB-KW"/>
</dbReference>
<proteinExistence type="predicted"/>
<evidence type="ECO:0000256" key="2">
    <source>
        <dbReference type="ARBA" id="ARBA00022900"/>
    </source>
</evidence>
<dbReference type="STRING" id="1561998.A0A1I7TYI8"/>
<dbReference type="PANTHER" id="PTHR23259">
    <property type="entry name" value="RIDDLE"/>
    <property type="match status" value="1"/>
</dbReference>
<keyword evidence="4" id="KW-0732">Signal</keyword>
<evidence type="ECO:0000259" key="5">
    <source>
        <dbReference type="Pfam" id="PF01826"/>
    </source>
</evidence>
<evidence type="ECO:0000256" key="4">
    <source>
        <dbReference type="SAM" id="SignalP"/>
    </source>
</evidence>
<feature type="domain" description="TIL" evidence="5">
    <location>
        <begin position="24"/>
        <end position="93"/>
    </location>
</feature>
<dbReference type="eggNOG" id="ENOG502SXF4">
    <property type="taxonomic scope" value="Eukaryota"/>
</dbReference>
<dbReference type="WBParaSite" id="Csp11.Scaffold629.g13072.t1">
    <property type="protein sequence ID" value="Csp11.Scaffold629.g13072.t1"/>
    <property type="gene ID" value="Csp11.Scaffold629.g13072"/>
</dbReference>
<feature type="signal peptide" evidence="4">
    <location>
        <begin position="1"/>
        <end position="18"/>
    </location>
</feature>
<accession>A0A1I7TYI8</accession>
<dbReference type="InterPro" id="IPR036084">
    <property type="entry name" value="Ser_inhib-like_sf"/>
</dbReference>
<dbReference type="PANTHER" id="PTHR23259:SF68">
    <property type="entry name" value="TIL DOMAIN-CONTAINING PROTEIN"/>
    <property type="match status" value="1"/>
</dbReference>
<organism evidence="6 7">
    <name type="scientific">Caenorhabditis tropicalis</name>
    <dbReference type="NCBI Taxonomy" id="1561998"/>
    <lineage>
        <taxon>Eukaryota</taxon>
        <taxon>Metazoa</taxon>
        <taxon>Ecdysozoa</taxon>
        <taxon>Nematoda</taxon>
        <taxon>Chromadorea</taxon>
        <taxon>Rhabditida</taxon>
        <taxon>Rhabditina</taxon>
        <taxon>Rhabditomorpha</taxon>
        <taxon>Rhabditoidea</taxon>
        <taxon>Rhabditidae</taxon>
        <taxon>Peloderinae</taxon>
        <taxon>Caenorhabditis</taxon>
    </lineage>
</organism>
<dbReference type="Proteomes" id="UP000095282">
    <property type="component" value="Unplaced"/>
</dbReference>
<dbReference type="CDD" id="cd19941">
    <property type="entry name" value="TIL"/>
    <property type="match status" value="1"/>
</dbReference>
<keyword evidence="1" id="KW-0646">Protease inhibitor</keyword>
<keyword evidence="3" id="KW-1015">Disulfide bond</keyword>
<reference evidence="7" key="1">
    <citation type="submission" date="2016-11" db="UniProtKB">
        <authorList>
            <consortium name="WormBaseParasite"/>
        </authorList>
    </citation>
    <scope>IDENTIFICATION</scope>
</reference>
<keyword evidence="2" id="KW-0722">Serine protease inhibitor</keyword>
<dbReference type="SUPFAM" id="SSF57567">
    <property type="entry name" value="Serine protease inhibitors"/>
    <property type="match status" value="1"/>
</dbReference>
<dbReference type="Gene3D" id="2.10.25.10">
    <property type="entry name" value="Laminin"/>
    <property type="match status" value="1"/>
</dbReference>
<feature type="chain" id="PRO_5009308166" evidence="4">
    <location>
        <begin position="19"/>
        <end position="93"/>
    </location>
</feature>
<evidence type="ECO:0000256" key="1">
    <source>
        <dbReference type="ARBA" id="ARBA00022690"/>
    </source>
</evidence>
<dbReference type="InterPro" id="IPR002919">
    <property type="entry name" value="TIL_dom"/>
</dbReference>
<sequence>MKFLKVFIPILLIATVLAAPSKKCGENEEFLSCGTACEANCVDGHVVCSIHALLIEVLVFQMFCTMQCIVDVCQCKQGFFRNKSKKCVPRNKC</sequence>
<dbReference type="AlphaFoldDB" id="A0A1I7TYI8"/>
<evidence type="ECO:0000313" key="7">
    <source>
        <dbReference type="WBParaSite" id="Csp11.Scaffold629.g13072.t1"/>
    </source>
</evidence>
<keyword evidence="6" id="KW-1185">Reference proteome</keyword>
<evidence type="ECO:0000313" key="6">
    <source>
        <dbReference type="Proteomes" id="UP000095282"/>
    </source>
</evidence>
<name>A0A1I7TYI8_9PELO</name>
<dbReference type="InterPro" id="IPR051368">
    <property type="entry name" value="SerProtInhib-TIL_Domain"/>
</dbReference>
<dbReference type="Pfam" id="PF01826">
    <property type="entry name" value="TIL"/>
    <property type="match status" value="1"/>
</dbReference>